<feature type="transmembrane region" description="Helical" evidence="5">
    <location>
        <begin position="825"/>
        <end position="845"/>
    </location>
</feature>
<dbReference type="SUPFAM" id="SSF49478">
    <property type="entry name" value="Cna protein B-type domain"/>
    <property type="match status" value="5"/>
</dbReference>
<dbReference type="Pfam" id="PF17802">
    <property type="entry name" value="SpaA"/>
    <property type="match status" value="5"/>
</dbReference>
<dbReference type="EMBL" id="PVRR01000011">
    <property type="protein sequence ID" value="PRT36990.1"/>
    <property type="molecule type" value="Genomic_DNA"/>
</dbReference>
<sequence length="853" mass="95258">MVLKRSHQTLLLFTSVLLFVMSFLIPLNQASAEVINRERYQMDWAYSPQYGKDVRTEFLKNASGQIAYCLVYGLKSPNGEDLPEAGKTDDVSYRVLMNGYPQKTPENLGVANWKEAHYATQLALWNALGQISVDELQFKNAAVEKAAKNIIHAANQSQDTQDVWMNVIPTDKQEAQLNGEYFETTTYNVQTNAKKGTFHVEMNNAPQGTRIVTEQGEAKETFQLGEKFRIQVPKSSKSSELSLKVVSNLTNVHAVVYKGTSTIQDATVLLERSTEQVSTDLQVFWKANGALKVMKVDENKKPLPGAVFEIANSNQQVMGTITADKNGIAEMGNLELGTYTVKEVKAPVGYVLDATPKPFEVKTGEVAVVEMKNVQIKGNIEIKKISDTGKILPGVEFTVFTPEGKAVTKVTTDQEGIAKVHSLPFGKYYFQETKGLEGYLLNQTKYPFEVKEHNQTLTFEVKNDQVKGNVQLLKVDEDGKTKLEDAVFILADEKGKKISEHKTDKNGLIKIDNIPFGKYQFIEKTSPAGYVLVKEPIPFSITENGKTIELVAKNTKIRGSIEITKVDVADGNNKLPGAEFTIYNEQGQEVVKGKTNEQGVAKFDKLPAGKYTYKETLAPQGYVSHEETFSFEIKTDGEIIKHTVKNKKIEGSLEITKVDVADGNNKLPGAEFTIYNEQGQEVVKGKTNEEGIAKFEKLPAGKYTYKETFAPEGYLINEETFSFEIKTDGEIIKHVVADQKKEVPPTPETPQPEQPEQPQPEQPKPQPEKPQTPQVIEKPVPTPEKPQHIVKQPQHIVKQPQPMKEQPKKVESHLPTTGGKAENPYWKWIGVTFVVLGSILAVYAFRKRKNQEV</sequence>
<feature type="domain" description="SpaA-like prealbumin fold" evidence="7">
    <location>
        <begin position="559"/>
        <end position="648"/>
    </location>
</feature>
<feature type="domain" description="SpaA-like prealbumin fold" evidence="7">
    <location>
        <begin position="651"/>
        <end position="738"/>
    </location>
</feature>
<reference evidence="8 9" key="1">
    <citation type="submission" date="2018-03" db="EMBL/GenBank/DDBJ databases">
        <title>Genotypic and phenotypic analysis of antagonistic Bacillus spp. isolated from rhizosphere soil of plants in Tibet.</title>
        <authorList>
            <person name="Borriss R."/>
            <person name="Lasch P."/>
            <person name="Wu L."/>
            <person name="Wu H."/>
            <person name="Gao X."/>
        </authorList>
    </citation>
    <scope>NUCLEOTIDE SEQUENCE [LARGE SCALE GENOMIC DNA]</scope>
    <source>
        <strain evidence="8 9">NMSW16</strain>
    </source>
</reference>
<feature type="domain" description="Thioester" evidence="6">
    <location>
        <begin position="66"/>
        <end position="156"/>
    </location>
</feature>
<keyword evidence="5" id="KW-0812">Transmembrane</keyword>
<dbReference type="NCBIfam" id="TIGR01167">
    <property type="entry name" value="LPXTG_anchor"/>
    <property type="match status" value="1"/>
</dbReference>
<dbReference type="InterPro" id="IPR013783">
    <property type="entry name" value="Ig-like_fold"/>
</dbReference>
<keyword evidence="3" id="KW-0732">Signal</keyword>
<keyword evidence="5" id="KW-1133">Transmembrane helix</keyword>
<dbReference type="PANTHER" id="PTHR36108">
    <property type="entry name" value="COLOSSIN-B-RELATED"/>
    <property type="match status" value="1"/>
</dbReference>
<comment type="similarity">
    <text evidence="1">Belongs to the serine-aspartate repeat-containing protein (SDr) family.</text>
</comment>
<keyword evidence="5" id="KW-0472">Membrane</keyword>
<evidence type="ECO:0000256" key="2">
    <source>
        <dbReference type="ARBA" id="ARBA00022525"/>
    </source>
</evidence>
<comment type="caution">
    <text evidence="8">The sequence shown here is derived from an EMBL/GenBank/DDBJ whole genome shotgun (WGS) entry which is preliminary data.</text>
</comment>
<evidence type="ECO:0000259" key="6">
    <source>
        <dbReference type="Pfam" id="PF08341"/>
    </source>
</evidence>
<evidence type="ECO:0000313" key="9">
    <source>
        <dbReference type="Proteomes" id="UP000239236"/>
    </source>
</evidence>
<evidence type="ECO:0000313" key="8">
    <source>
        <dbReference type="EMBL" id="PRT36990.1"/>
    </source>
</evidence>
<keyword evidence="9" id="KW-1185">Reference proteome</keyword>
<evidence type="ECO:0000256" key="3">
    <source>
        <dbReference type="ARBA" id="ARBA00022729"/>
    </source>
</evidence>
<evidence type="ECO:0000256" key="1">
    <source>
        <dbReference type="ARBA" id="ARBA00007257"/>
    </source>
</evidence>
<gene>
    <name evidence="8" type="ORF">C6357_26905</name>
</gene>
<evidence type="ECO:0000259" key="7">
    <source>
        <dbReference type="Pfam" id="PF17802"/>
    </source>
</evidence>
<dbReference type="InterPro" id="IPR041033">
    <property type="entry name" value="SpaA_PFL_dom_1"/>
</dbReference>
<feature type="domain" description="SpaA-like prealbumin fold" evidence="7">
    <location>
        <begin position="468"/>
        <end position="556"/>
    </location>
</feature>
<name>A0ABX5DLG0_9BACI</name>
<protein>
    <submittedName>
        <fullName evidence="8">Cell wall anchor</fullName>
    </submittedName>
</protein>
<dbReference type="PANTHER" id="PTHR36108:SF13">
    <property type="entry name" value="COLOSSIN-B-RELATED"/>
    <property type="match status" value="1"/>
</dbReference>
<feature type="region of interest" description="Disordered" evidence="4">
    <location>
        <begin position="737"/>
        <end position="816"/>
    </location>
</feature>
<proteinExistence type="inferred from homology"/>
<organism evidence="8 9">
    <name type="scientific">Bacillus wiedmannii</name>
    <dbReference type="NCBI Taxonomy" id="1890302"/>
    <lineage>
        <taxon>Bacteria</taxon>
        <taxon>Bacillati</taxon>
        <taxon>Bacillota</taxon>
        <taxon>Bacilli</taxon>
        <taxon>Bacillales</taxon>
        <taxon>Bacillaceae</taxon>
        <taxon>Bacillus</taxon>
        <taxon>Bacillus cereus group</taxon>
    </lineage>
</organism>
<dbReference type="InterPro" id="IPR013552">
    <property type="entry name" value="Thioester_dom"/>
</dbReference>
<feature type="compositionally biased region" description="Pro residues" evidence="4">
    <location>
        <begin position="744"/>
        <end position="770"/>
    </location>
</feature>
<dbReference type="Gene3D" id="2.60.40.10">
    <property type="entry name" value="Immunoglobulins"/>
    <property type="match status" value="5"/>
</dbReference>
<dbReference type="Pfam" id="PF08341">
    <property type="entry name" value="TED"/>
    <property type="match status" value="1"/>
</dbReference>
<keyword evidence="2" id="KW-0964">Secreted</keyword>
<dbReference type="RefSeq" id="WP_106102594.1">
    <property type="nucleotide sequence ID" value="NZ_PVRR01000011.1"/>
</dbReference>
<accession>A0ABX5DLG0</accession>
<feature type="domain" description="SpaA-like prealbumin fold" evidence="7">
    <location>
        <begin position="378"/>
        <end position="464"/>
    </location>
</feature>
<dbReference type="Proteomes" id="UP000239236">
    <property type="component" value="Unassembled WGS sequence"/>
</dbReference>
<feature type="domain" description="SpaA-like prealbumin fold" evidence="7">
    <location>
        <begin position="290"/>
        <end position="373"/>
    </location>
</feature>
<evidence type="ECO:0000256" key="4">
    <source>
        <dbReference type="SAM" id="MobiDB-lite"/>
    </source>
</evidence>
<evidence type="ECO:0000256" key="5">
    <source>
        <dbReference type="SAM" id="Phobius"/>
    </source>
</evidence>